<dbReference type="AlphaFoldDB" id="A0A220U7M4"/>
<dbReference type="Pfam" id="PF20097">
    <property type="entry name" value="DUF6487"/>
    <property type="match status" value="1"/>
</dbReference>
<evidence type="ECO:0000313" key="3">
    <source>
        <dbReference type="Proteomes" id="UP000198312"/>
    </source>
</evidence>
<accession>A0A220U7M4</accession>
<reference evidence="2 3" key="1">
    <citation type="submission" date="2017-07" db="EMBL/GenBank/DDBJ databases">
        <title>Virgibacillus sp. LM2416.</title>
        <authorList>
            <person name="Tak E.J."/>
            <person name="Bae J.-W."/>
        </authorList>
    </citation>
    <scope>NUCLEOTIDE SEQUENCE [LARGE SCALE GENOMIC DNA]</scope>
    <source>
        <strain evidence="2 3">LM2416</strain>
    </source>
</reference>
<evidence type="ECO:0000259" key="1">
    <source>
        <dbReference type="Pfam" id="PF20097"/>
    </source>
</evidence>
<evidence type="ECO:0000313" key="2">
    <source>
        <dbReference type="EMBL" id="ASK64110.1"/>
    </source>
</evidence>
<dbReference type="KEGG" id="vil:CFK37_19090"/>
<proteinExistence type="predicted"/>
<keyword evidence="3" id="KW-1185">Reference proteome</keyword>
<dbReference type="RefSeq" id="WP_089063368.1">
    <property type="nucleotide sequence ID" value="NZ_CP022315.1"/>
</dbReference>
<sequence>MNDTIRCPECNNEVKQGYIFSSRRICWSESADSVFATYGSEELTNDAIFKINKIPAFRCEKCNLVIFKHK</sequence>
<gene>
    <name evidence="2" type="ORF">CFK37_19090</name>
</gene>
<organism evidence="2 3">
    <name type="scientific">Virgibacillus phasianinus</name>
    <dbReference type="NCBI Taxonomy" id="2017483"/>
    <lineage>
        <taxon>Bacteria</taxon>
        <taxon>Bacillati</taxon>
        <taxon>Bacillota</taxon>
        <taxon>Bacilli</taxon>
        <taxon>Bacillales</taxon>
        <taxon>Bacillaceae</taxon>
        <taxon>Virgibacillus</taxon>
    </lineage>
</organism>
<name>A0A220U7M4_9BACI</name>
<dbReference type="InterPro" id="IPR045504">
    <property type="entry name" value="DUF6487"/>
</dbReference>
<protein>
    <recommendedName>
        <fullName evidence="1">DUF6487 domain-containing protein</fullName>
    </recommendedName>
</protein>
<dbReference type="Proteomes" id="UP000198312">
    <property type="component" value="Chromosome"/>
</dbReference>
<dbReference type="OrthoDB" id="384892at2"/>
<dbReference type="EMBL" id="CP022315">
    <property type="protein sequence ID" value="ASK64110.1"/>
    <property type="molecule type" value="Genomic_DNA"/>
</dbReference>
<feature type="domain" description="DUF6487" evidence="1">
    <location>
        <begin position="7"/>
        <end position="69"/>
    </location>
</feature>